<comment type="function">
    <text evidence="3">Probably deamidates glutamine residues to glutamate on methyl-accepting chemotaxis receptors (MCPs), playing an important role in chemotaxis.</text>
</comment>
<dbReference type="InterPro" id="IPR011324">
    <property type="entry name" value="Cytotoxic_necrot_fac-like_cat"/>
</dbReference>
<dbReference type="HAMAP" id="MF_01440">
    <property type="entry name" value="CheD"/>
    <property type="match status" value="1"/>
</dbReference>
<gene>
    <name evidence="3" type="primary">cheD</name>
    <name evidence="4" type="ORF">RZS32_001815</name>
</gene>
<dbReference type="CDD" id="cd16352">
    <property type="entry name" value="CheD"/>
    <property type="match status" value="1"/>
</dbReference>
<dbReference type="Pfam" id="PF03975">
    <property type="entry name" value="CheD"/>
    <property type="match status" value="1"/>
</dbReference>
<organism evidence="4 5">
    <name type="scientific">Roseovarius rhodophyticola</name>
    <dbReference type="NCBI Taxonomy" id="3080827"/>
    <lineage>
        <taxon>Bacteria</taxon>
        <taxon>Pseudomonadati</taxon>
        <taxon>Pseudomonadota</taxon>
        <taxon>Alphaproteobacteria</taxon>
        <taxon>Rhodobacterales</taxon>
        <taxon>Roseobacteraceae</taxon>
        <taxon>Roseovarius</taxon>
    </lineage>
</organism>
<sequence length="177" mass="19194">MSLVETKKHIVQGQFYVSEIPGEVISTILGSCVAACLHDPKTRLGGMNHFLLPGSDPNTNRNIKYGAHSMEQLINALLRRGAARNRLEVQLFGGANVVKGLSSIGDQNAAFARDFVQNEGFCLTYADLGGVNGRRLQFSPTTGRAVSVRFDSVPIDIDHHISKSRQPNAVTSGVELF</sequence>
<comment type="catalytic activity">
    <reaction evidence="3">
        <text>L-glutaminyl-[protein] + H2O = L-glutamyl-[protein] + NH4(+)</text>
        <dbReference type="Rhea" id="RHEA:16441"/>
        <dbReference type="Rhea" id="RHEA-COMP:10207"/>
        <dbReference type="Rhea" id="RHEA-COMP:10208"/>
        <dbReference type="ChEBI" id="CHEBI:15377"/>
        <dbReference type="ChEBI" id="CHEBI:28938"/>
        <dbReference type="ChEBI" id="CHEBI:29973"/>
        <dbReference type="ChEBI" id="CHEBI:30011"/>
        <dbReference type="EC" id="3.5.1.44"/>
    </reaction>
</comment>
<name>A0ABZ2TFY8_9RHOB</name>
<dbReference type="Proteomes" id="UP001281305">
    <property type="component" value="Chromosome"/>
</dbReference>
<dbReference type="RefSeq" id="WP_317055329.1">
    <property type="nucleotide sequence ID" value="NZ_CP146606.1"/>
</dbReference>
<comment type="similarity">
    <text evidence="3">Belongs to the CheD family.</text>
</comment>
<evidence type="ECO:0000256" key="1">
    <source>
        <dbReference type="ARBA" id="ARBA00022500"/>
    </source>
</evidence>
<dbReference type="InterPro" id="IPR005659">
    <property type="entry name" value="Chemorcpt_Glu_NH3ase_CheD"/>
</dbReference>
<reference evidence="4 5" key="1">
    <citation type="submission" date="2024-02" db="EMBL/GenBank/DDBJ databases">
        <title>Roseovarius strain W115 nov., isolated from a marine algae.</title>
        <authorList>
            <person name="Lee M.W."/>
            <person name="Lee J.K."/>
            <person name="Kim J.M."/>
            <person name="Choi D.G."/>
            <person name="Baek J.H."/>
            <person name="Bayburt H."/>
            <person name="Jung J.J."/>
            <person name="Han D.M."/>
            <person name="Jeon C.O."/>
        </authorList>
    </citation>
    <scope>NUCLEOTIDE SEQUENCE [LARGE SCALE GENOMIC DNA]</scope>
    <source>
        <strain evidence="4 5">W115</strain>
    </source>
</reference>
<evidence type="ECO:0000256" key="3">
    <source>
        <dbReference type="HAMAP-Rule" id="MF_01440"/>
    </source>
</evidence>
<keyword evidence="2 3" id="KW-0378">Hydrolase</keyword>
<accession>A0ABZ2TFY8</accession>
<keyword evidence="1 3" id="KW-0145">Chemotaxis</keyword>
<protein>
    <recommendedName>
        <fullName evidence="3">Probable chemoreceptor glutamine deamidase CheD</fullName>
        <ecNumber evidence="3">3.5.1.44</ecNumber>
    </recommendedName>
</protein>
<dbReference type="Gene3D" id="3.30.1330.200">
    <property type="match status" value="1"/>
</dbReference>
<evidence type="ECO:0000313" key="5">
    <source>
        <dbReference type="Proteomes" id="UP001281305"/>
    </source>
</evidence>
<keyword evidence="5" id="KW-1185">Reference proteome</keyword>
<dbReference type="InterPro" id="IPR038592">
    <property type="entry name" value="CheD-like_sf"/>
</dbReference>
<dbReference type="PANTHER" id="PTHR35147:SF2">
    <property type="entry name" value="CHEMORECEPTOR GLUTAMINE DEAMIDASE CHED-RELATED"/>
    <property type="match status" value="1"/>
</dbReference>
<dbReference type="EC" id="3.5.1.44" evidence="3"/>
<evidence type="ECO:0000256" key="2">
    <source>
        <dbReference type="ARBA" id="ARBA00022801"/>
    </source>
</evidence>
<dbReference type="EMBL" id="CP146606">
    <property type="protein sequence ID" value="WYK18648.1"/>
    <property type="molecule type" value="Genomic_DNA"/>
</dbReference>
<dbReference type="PANTHER" id="PTHR35147">
    <property type="entry name" value="CHEMORECEPTOR GLUTAMINE DEAMIDASE CHED-RELATED"/>
    <property type="match status" value="1"/>
</dbReference>
<dbReference type="SUPFAM" id="SSF64438">
    <property type="entry name" value="CNF1/YfiH-like putative cysteine hydrolases"/>
    <property type="match status" value="1"/>
</dbReference>
<evidence type="ECO:0000313" key="4">
    <source>
        <dbReference type="EMBL" id="WYK18648.1"/>
    </source>
</evidence>
<proteinExistence type="inferred from homology"/>